<dbReference type="PANTHER" id="PTHR34070:SF1">
    <property type="entry name" value="DNA ALKYLATION REPAIR PROTEIN"/>
    <property type="match status" value="1"/>
</dbReference>
<name>A0ABY9RFB2_9FLAO</name>
<evidence type="ECO:0000313" key="2">
    <source>
        <dbReference type="Proteomes" id="UP001180481"/>
    </source>
</evidence>
<evidence type="ECO:0000313" key="1">
    <source>
        <dbReference type="EMBL" id="WMW78836.1"/>
    </source>
</evidence>
<dbReference type="InterPro" id="IPR014825">
    <property type="entry name" value="DNA_alkylation"/>
</dbReference>
<dbReference type="PANTHER" id="PTHR34070">
    <property type="entry name" value="ARMADILLO-TYPE FOLD"/>
    <property type="match status" value="1"/>
</dbReference>
<gene>
    <name evidence="1" type="ORF">RF683_05165</name>
</gene>
<proteinExistence type="predicted"/>
<dbReference type="SUPFAM" id="SSF48371">
    <property type="entry name" value="ARM repeat"/>
    <property type="match status" value="1"/>
</dbReference>
<protein>
    <submittedName>
        <fullName evidence="1">DNA alkylation repair protein</fullName>
    </submittedName>
</protein>
<dbReference type="InterPro" id="IPR016024">
    <property type="entry name" value="ARM-type_fold"/>
</dbReference>
<accession>A0ABY9RFB2</accession>
<dbReference type="CDD" id="cd07064">
    <property type="entry name" value="AlkD_like_1"/>
    <property type="match status" value="1"/>
</dbReference>
<dbReference type="Proteomes" id="UP001180481">
    <property type="component" value="Chromosome"/>
</dbReference>
<reference evidence="1" key="1">
    <citation type="submission" date="2023-09" db="EMBL/GenBank/DDBJ databases">
        <title>Flavobacterium sp. 20NA77.7 isolated from freshwater.</title>
        <authorList>
            <person name="Le V."/>
            <person name="Ko S.-R."/>
            <person name="Ahn C.-Y."/>
            <person name="Oh H.-M."/>
        </authorList>
    </citation>
    <scope>NUCLEOTIDE SEQUENCE</scope>
    <source>
        <strain evidence="1">20NA77.7</strain>
    </source>
</reference>
<organism evidence="1 2">
    <name type="scientific">Flavobacterium nakdongensis</name>
    <dbReference type="NCBI Taxonomy" id="3073563"/>
    <lineage>
        <taxon>Bacteria</taxon>
        <taxon>Pseudomonadati</taxon>
        <taxon>Bacteroidota</taxon>
        <taxon>Flavobacteriia</taxon>
        <taxon>Flavobacteriales</taxon>
        <taxon>Flavobacteriaceae</taxon>
        <taxon>Flavobacterium</taxon>
    </lineage>
</organism>
<sequence length="223" mass="25980">MNFCNELTIALRQIASPEDAISMRAYMKENFYYLGVKTEARRHVLKELIAIHVDEVKSNYRTITLELFQQPYRELHQCGIDLLLQFSKKDWQESDNVLLEKLLLTNSWWDSVDTLAKYGVGAYLVKFPEKKHSLIENFSNSDSMWLQRTAIIFQLGYKSKTDFDLLKAECLKHSQSNEFFIQKAIGWALREYGAVNPNGVIEFVNTASFKPLSRKEALRKLIK</sequence>
<dbReference type="Pfam" id="PF08713">
    <property type="entry name" value="DNA_alkylation"/>
    <property type="match status" value="1"/>
</dbReference>
<dbReference type="Gene3D" id="1.25.10.90">
    <property type="match status" value="1"/>
</dbReference>
<dbReference type="RefSeq" id="WP_309533126.1">
    <property type="nucleotide sequence ID" value="NZ_CP133721.1"/>
</dbReference>
<dbReference type="EMBL" id="CP133721">
    <property type="protein sequence ID" value="WMW78836.1"/>
    <property type="molecule type" value="Genomic_DNA"/>
</dbReference>
<keyword evidence="2" id="KW-1185">Reference proteome</keyword>